<dbReference type="GO" id="GO:0005886">
    <property type="term" value="C:plasma membrane"/>
    <property type="evidence" value="ECO:0007669"/>
    <property type="project" value="UniProtKB-SubCell"/>
</dbReference>
<dbReference type="KEGG" id="dge:Dgeo_2679"/>
<evidence type="ECO:0000313" key="6">
    <source>
        <dbReference type="EMBL" id="ABF44112.1"/>
    </source>
</evidence>
<keyword evidence="2 5" id="KW-0812">Transmembrane</keyword>
<comment type="similarity">
    <text evidence="5">Belongs to the 4-toluene sulfonate uptake permease (TSUP) (TC 2.A.102) family.</text>
</comment>
<evidence type="ECO:0000256" key="5">
    <source>
        <dbReference type="RuleBase" id="RU363041"/>
    </source>
</evidence>
<comment type="subcellular location">
    <subcellularLocation>
        <location evidence="5">Cell membrane</location>
        <topology evidence="5">Multi-pass membrane protein</topology>
    </subcellularLocation>
    <subcellularLocation>
        <location evidence="1">Membrane</location>
        <topology evidence="1">Multi-pass membrane protein</topology>
    </subcellularLocation>
</comment>
<evidence type="ECO:0000313" key="7">
    <source>
        <dbReference type="Proteomes" id="UP000002431"/>
    </source>
</evidence>
<keyword evidence="3 5" id="KW-1133">Transmembrane helix</keyword>
<dbReference type="PANTHER" id="PTHR43701:SF2">
    <property type="entry name" value="MEMBRANE TRANSPORTER PROTEIN YJNA-RELATED"/>
    <property type="match status" value="1"/>
</dbReference>
<keyword evidence="7" id="KW-1185">Reference proteome</keyword>
<feature type="transmembrane region" description="Helical" evidence="5">
    <location>
        <begin position="68"/>
        <end position="88"/>
    </location>
</feature>
<reference evidence="6" key="1">
    <citation type="submission" date="2006-04" db="EMBL/GenBank/DDBJ databases">
        <title>Complete sequence of plasmid1 pDGEO01 of Deinococcus geothermalis DSM 11300.</title>
        <authorList>
            <consortium name="US DOE Joint Genome Institute"/>
            <person name="Copeland A."/>
            <person name="Lucas S."/>
            <person name="Lapidus A."/>
            <person name="Barry K."/>
            <person name="Detter J.C."/>
            <person name="Glavina del Rio T."/>
            <person name="Hammon N."/>
            <person name="Israni S."/>
            <person name="Dalin E."/>
            <person name="Tice H."/>
            <person name="Pitluck S."/>
            <person name="Brettin T."/>
            <person name="Bruce D."/>
            <person name="Han C."/>
            <person name="Tapia R."/>
            <person name="Saunders E."/>
            <person name="Gilna P."/>
            <person name="Schmutz J."/>
            <person name="Larimer F."/>
            <person name="Land M."/>
            <person name="Hauser L."/>
            <person name="Kyrpides N."/>
            <person name="Kim E."/>
            <person name="Daly M.J."/>
            <person name="Fredrickson J.K."/>
            <person name="Makarova K.S."/>
            <person name="Gaidamakova E.K."/>
            <person name="Zhai M."/>
            <person name="Richardson P."/>
        </authorList>
    </citation>
    <scope>NUCLEOTIDE SEQUENCE</scope>
    <source>
        <strain evidence="6">DSM 11300</strain>
        <plasmid evidence="6">pDGEO01</plasmid>
    </source>
</reference>
<geneLocation type="plasmid" evidence="6 7">
    <name>pDGEO01</name>
</geneLocation>
<dbReference type="AlphaFoldDB" id="Q1J322"/>
<evidence type="ECO:0000256" key="2">
    <source>
        <dbReference type="ARBA" id="ARBA00022692"/>
    </source>
</evidence>
<dbReference type="Proteomes" id="UP000002431">
    <property type="component" value="Plasmid pDGEO01"/>
</dbReference>
<dbReference type="InterPro" id="IPR051598">
    <property type="entry name" value="TSUP/Inactive_protease-like"/>
</dbReference>
<evidence type="ECO:0000256" key="3">
    <source>
        <dbReference type="ARBA" id="ARBA00022989"/>
    </source>
</evidence>
<evidence type="ECO:0000256" key="1">
    <source>
        <dbReference type="ARBA" id="ARBA00004141"/>
    </source>
</evidence>
<dbReference type="RefSeq" id="WP_011525891.1">
    <property type="nucleotide sequence ID" value="NC_008010.2"/>
</dbReference>
<dbReference type="PANTHER" id="PTHR43701">
    <property type="entry name" value="MEMBRANE TRANSPORTER PROTEIN MJ0441-RELATED"/>
    <property type="match status" value="1"/>
</dbReference>
<feature type="transmembrane region" description="Helical" evidence="5">
    <location>
        <begin position="194"/>
        <end position="212"/>
    </location>
</feature>
<dbReference type="Pfam" id="PF01925">
    <property type="entry name" value="TauE"/>
    <property type="match status" value="1"/>
</dbReference>
<dbReference type="EMBL" id="CP000358">
    <property type="protein sequence ID" value="ABF44112.1"/>
    <property type="molecule type" value="Genomic_DNA"/>
</dbReference>
<dbReference type="HOGENOM" id="CLU_045498_5_0_0"/>
<protein>
    <recommendedName>
        <fullName evidence="5">Probable membrane transporter protein</fullName>
    </recommendedName>
</protein>
<feature type="transmembrane region" description="Helical" evidence="5">
    <location>
        <begin position="224"/>
        <end position="242"/>
    </location>
</feature>
<feature type="transmembrane region" description="Helical" evidence="5">
    <location>
        <begin position="167"/>
        <end position="187"/>
    </location>
</feature>
<sequence length="267" mass="27445">MMLAWLGAVLIGLSLGLLGSGGSILTVPVLVYLAGEDPKLAVAESLAIVGVIALFGALPYARRGCVQWRSVGLFGTPGVVGTVLGSLLSHRLPAALQLLIFAAVMLTAAVRMFRPMATPDAGCARPSWQVILTGLGVGVLTGVVGVGGGFLILPALVLLLGLPMPQAVGTSLVIIALNSAFGFAAHLPQFGSHLHWGIIALLGSIGVLGSFLGESLSKFCSPLTLRRAFAAFLVVLGGYILVSNLPQAVGQWQQARIPSAVHAVKYP</sequence>
<gene>
    <name evidence="6" type="ordered locus">Dgeo_2679</name>
</gene>
<feature type="transmembrane region" description="Helical" evidence="5">
    <location>
        <begin position="94"/>
        <end position="113"/>
    </location>
</feature>
<accession>Q1J322</accession>
<name>Q1J322_DEIGD</name>
<keyword evidence="4 5" id="KW-0472">Membrane</keyword>
<organism evidence="6 7">
    <name type="scientific">Deinococcus geothermalis (strain DSM 11300 / CIP 105573 / AG-3a)</name>
    <dbReference type="NCBI Taxonomy" id="319795"/>
    <lineage>
        <taxon>Bacteria</taxon>
        <taxon>Thermotogati</taxon>
        <taxon>Deinococcota</taxon>
        <taxon>Deinococci</taxon>
        <taxon>Deinococcales</taxon>
        <taxon>Deinococcaceae</taxon>
        <taxon>Deinococcus</taxon>
    </lineage>
</organism>
<keyword evidence="5" id="KW-1003">Cell membrane</keyword>
<feature type="transmembrane region" description="Helical" evidence="5">
    <location>
        <begin position="42"/>
        <end position="61"/>
    </location>
</feature>
<keyword evidence="6" id="KW-0614">Plasmid</keyword>
<feature type="transmembrane region" description="Helical" evidence="5">
    <location>
        <begin position="134"/>
        <end position="161"/>
    </location>
</feature>
<dbReference type="eggNOG" id="COG0730">
    <property type="taxonomic scope" value="Bacteria"/>
</dbReference>
<dbReference type="InterPro" id="IPR002781">
    <property type="entry name" value="TM_pro_TauE-like"/>
</dbReference>
<proteinExistence type="inferred from homology"/>
<evidence type="ECO:0000256" key="4">
    <source>
        <dbReference type="ARBA" id="ARBA00023136"/>
    </source>
</evidence>